<keyword evidence="2" id="KW-0539">Nucleus</keyword>
<organism evidence="3 4">
    <name type="scientific">Papiliotrema laurentii</name>
    <name type="common">Cryptococcus laurentii</name>
    <dbReference type="NCBI Taxonomy" id="5418"/>
    <lineage>
        <taxon>Eukaryota</taxon>
        <taxon>Fungi</taxon>
        <taxon>Dikarya</taxon>
        <taxon>Basidiomycota</taxon>
        <taxon>Agaricomycotina</taxon>
        <taxon>Tremellomycetes</taxon>
        <taxon>Tremellales</taxon>
        <taxon>Rhynchogastremaceae</taxon>
        <taxon>Papiliotrema</taxon>
    </lineage>
</organism>
<dbReference type="PANTHER" id="PTHR37534:SF46">
    <property type="entry name" value="ZN(II)2CYS6 TRANSCRIPTION FACTOR (EUROFUNG)"/>
    <property type="match status" value="1"/>
</dbReference>
<dbReference type="PANTHER" id="PTHR37534">
    <property type="entry name" value="TRANSCRIPTIONAL ACTIVATOR PROTEIN UGA3"/>
    <property type="match status" value="1"/>
</dbReference>
<proteinExistence type="predicted"/>
<evidence type="ECO:0000256" key="2">
    <source>
        <dbReference type="ARBA" id="ARBA00023242"/>
    </source>
</evidence>
<reference evidence="3" key="1">
    <citation type="submission" date="2023-02" db="EMBL/GenBank/DDBJ databases">
        <title>Identification and recombinant expression of a fungal hydrolase from Papiliotrema laurentii that hydrolyzes apple cutin and clears colloidal polyester polyurethane.</title>
        <authorList>
            <consortium name="DOE Joint Genome Institute"/>
            <person name="Roman V.A."/>
            <person name="Bojanowski C."/>
            <person name="Crable B.R."/>
            <person name="Wagner D.N."/>
            <person name="Hung C.S."/>
            <person name="Nadeau L.J."/>
            <person name="Schratz L."/>
            <person name="Haridas S."/>
            <person name="Pangilinan J."/>
            <person name="Lipzen A."/>
            <person name="Na H."/>
            <person name="Yan M."/>
            <person name="Ng V."/>
            <person name="Grigoriev I.V."/>
            <person name="Spatafora J.W."/>
            <person name="Barlow D."/>
            <person name="Biffinger J."/>
            <person name="Kelley-Loughnane N."/>
            <person name="Varaljay V.A."/>
            <person name="Crookes-Goodson W.J."/>
        </authorList>
    </citation>
    <scope>NUCLEOTIDE SEQUENCE</scope>
    <source>
        <strain evidence="3">5307AH</strain>
    </source>
</reference>
<name>A0AAD9CVA4_PAPLA</name>
<dbReference type="AlphaFoldDB" id="A0AAD9CVA4"/>
<comment type="caution">
    <text evidence="3">The sequence shown here is derived from an EMBL/GenBank/DDBJ whole genome shotgun (WGS) entry which is preliminary data.</text>
</comment>
<comment type="subcellular location">
    <subcellularLocation>
        <location evidence="1">Nucleus</location>
    </subcellularLocation>
</comment>
<accession>A0AAD9CVA4</accession>
<dbReference type="GO" id="GO:0005634">
    <property type="term" value="C:nucleus"/>
    <property type="evidence" value="ECO:0007669"/>
    <property type="project" value="UniProtKB-SubCell"/>
</dbReference>
<evidence type="ECO:0000313" key="4">
    <source>
        <dbReference type="Proteomes" id="UP001182556"/>
    </source>
</evidence>
<dbReference type="Proteomes" id="UP001182556">
    <property type="component" value="Unassembled WGS sequence"/>
</dbReference>
<dbReference type="EMBL" id="JAODAN010000010">
    <property type="protein sequence ID" value="KAK1921504.1"/>
    <property type="molecule type" value="Genomic_DNA"/>
</dbReference>
<dbReference type="InterPro" id="IPR021858">
    <property type="entry name" value="Fun_TF"/>
</dbReference>
<evidence type="ECO:0000313" key="3">
    <source>
        <dbReference type="EMBL" id="KAK1921504.1"/>
    </source>
</evidence>
<protein>
    <submittedName>
        <fullName evidence="3">Fungal-specific transcription factor domain-containing protein</fullName>
    </submittedName>
</protein>
<evidence type="ECO:0000256" key="1">
    <source>
        <dbReference type="ARBA" id="ARBA00004123"/>
    </source>
</evidence>
<gene>
    <name evidence="3" type="ORF">DB88DRAFT_64752</name>
</gene>
<keyword evidence="4" id="KW-1185">Reference proteome</keyword>
<sequence>MWIICPTRWWPAMVQVCAEFGYELSAARQFYADCASRTGTDAGHALKHAVLCLSAQHRANKSRIGGDTAISADQASTSTKHRSKALHFLRIAAAKDAPATHTDSLAAAMVLLILSTALRGETAIMPTFLSRLGSLLRRCDPDDLSFVPTIAALHTMYANCHMLSQQVQVNPEHLAPYKTSQPVWDRRTEDVIETVLGMKRAVLELLIQANNLSLEYRTISEASRRNPTDDELAMMLVDSQSACSSLENELSDDTQWAMKHSRDCSARTALGNKATRIAVRVMLLTDTFGLRPEHPKIIKLVRDFVEILTACPSRLEVGLTWPYIIVASHAIDELRSQCAEFISRAQWKGSAMPALAAELVEEVWQSVDSGRPRHWRDLIRERGCPMIL</sequence>
<dbReference type="Pfam" id="PF11951">
    <property type="entry name" value="Fungal_trans_2"/>
    <property type="match status" value="1"/>
</dbReference>